<dbReference type="EMBL" id="CP146609">
    <property type="protein sequence ID" value="WWX23685.1"/>
    <property type="molecule type" value="Genomic_DNA"/>
</dbReference>
<evidence type="ECO:0000313" key="3">
    <source>
        <dbReference type="Proteomes" id="UP001385389"/>
    </source>
</evidence>
<evidence type="ECO:0000313" key="2">
    <source>
        <dbReference type="EMBL" id="WWX23685.1"/>
    </source>
</evidence>
<dbReference type="Proteomes" id="UP001385389">
    <property type="component" value="Chromosome"/>
</dbReference>
<evidence type="ECO:0000256" key="1">
    <source>
        <dbReference type="SAM" id="MobiDB-lite"/>
    </source>
</evidence>
<proteinExistence type="predicted"/>
<gene>
    <name evidence="2" type="ORF">V8V93_05645</name>
</gene>
<name>A0ABZ2J5L2_9BACT</name>
<protein>
    <submittedName>
        <fullName evidence="2">Uncharacterized protein</fullName>
    </submittedName>
</protein>
<reference evidence="2 3" key="1">
    <citation type="submission" date="2024-03" db="EMBL/GenBank/DDBJ databases">
        <title>Phenotype and Genome Characterization of a Sulfate-Reducing Bacterium Pseudodesulfovibrio sp. strain 5S69, isolated from Petroleum Reservoir in Tatarstan (Russia).</title>
        <authorList>
            <person name="Bidzhieva S.K."/>
            <person name="Kadnikov V."/>
            <person name="Tourova T.P."/>
            <person name="Samigullina S.R."/>
            <person name="Sokolova D.S."/>
            <person name="Poltaraus A.B."/>
            <person name="Avtukh A.N."/>
            <person name="Tereshina V.M."/>
            <person name="Mardanov A.V."/>
            <person name="Nazina T.N."/>
        </authorList>
    </citation>
    <scope>NUCLEOTIDE SEQUENCE [LARGE SCALE GENOMIC DNA]</scope>
    <source>
        <strain evidence="2 3">5S69</strain>
    </source>
</reference>
<feature type="compositionally biased region" description="Basic and acidic residues" evidence="1">
    <location>
        <begin position="52"/>
        <end position="62"/>
    </location>
</feature>
<organism evidence="2 3">
    <name type="scientific">Pseudodesulfovibrio methanolicus</name>
    <dbReference type="NCBI Taxonomy" id="3126690"/>
    <lineage>
        <taxon>Bacteria</taxon>
        <taxon>Pseudomonadati</taxon>
        <taxon>Thermodesulfobacteriota</taxon>
        <taxon>Desulfovibrionia</taxon>
        <taxon>Desulfovibrionales</taxon>
        <taxon>Desulfovibrionaceae</taxon>
    </lineage>
</organism>
<feature type="region of interest" description="Disordered" evidence="1">
    <location>
        <begin position="1"/>
        <end position="68"/>
    </location>
</feature>
<accession>A0ABZ2J5L2</accession>
<sequence>MSNKQTPHSEIRIGLAQYGKHNKPKAPDLSTLQHEDELRPLKWQHGVRRFPPKADHVTEHKKPPTSSIELEDNPPFLWVALKDRIKIVNEKANATKRLALKKAKHTNLTGGSKAYSGGEMWITAPKTIVLNGCSGRYGPRTAEQLSEIVKVVRRSGWQVISLGWDDETARPVKYPR</sequence>
<keyword evidence="3" id="KW-1185">Reference proteome</keyword>
<dbReference type="RefSeq" id="WP_338669382.1">
    <property type="nucleotide sequence ID" value="NZ_CP146609.1"/>
</dbReference>